<dbReference type="EMBL" id="KV417496">
    <property type="protein sequence ID" value="KZP29916.1"/>
    <property type="molecule type" value="Genomic_DNA"/>
</dbReference>
<protein>
    <recommendedName>
        <fullName evidence="6">PHD-type domain-containing protein</fullName>
    </recommendedName>
</protein>
<feature type="compositionally biased region" description="Low complexity" evidence="5">
    <location>
        <begin position="721"/>
        <end position="738"/>
    </location>
</feature>
<evidence type="ECO:0000313" key="7">
    <source>
        <dbReference type="EMBL" id="KZP29916.1"/>
    </source>
</evidence>
<dbReference type="PROSITE" id="PS01359">
    <property type="entry name" value="ZF_PHD_1"/>
    <property type="match status" value="1"/>
</dbReference>
<feature type="domain" description="PHD-type" evidence="6">
    <location>
        <begin position="218"/>
        <end position="268"/>
    </location>
</feature>
<dbReference type="InterPro" id="IPR001965">
    <property type="entry name" value="Znf_PHD"/>
</dbReference>
<feature type="compositionally biased region" description="Low complexity" evidence="5">
    <location>
        <begin position="765"/>
        <end position="777"/>
    </location>
</feature>
<dbReference type="GO" id="GO:0008270">
    <property type="term" value="F:zinc ion binding"/>
    <property type="evidence" value="ECO:0007669"/>
    <property type="project" value="UniProtKB-KW"/>
</dbReference>
<keyword evidence="1" id="KW-0479">Metal-binding</keyword>
<feature type="compositionally biased region" description="Polar residues" evidence="5">
    <location>
        <begin position="564"/>
        <end position="594"/>
    </location>
</feature>
<feature type="region of interest" description="Disordered" evidence="5">
    <location>
        <begin position="501"/>
        <end position="542"/>
    </location>
</feature>
<evidence type="ECO:0000259" key="6">
    <source>
        <dbReference type="PROSITE" id="PS50016"/>
    </source>
</evidence>
<evidence type="ECO:0000256" key="2">
    <source>
        <dbReference type="ARBA" id="ARBA00022771"/>
    </source>
</evidence>
<keyword evidence="8" id="KW-1185">Reference proteome</keyword>
<dbReference type="STRING" id="436010.A0A166SWJ7"/>
<reference evidence="7 8" key="1">
    <citation type="journal article" date="2016" name="Mol. Biol. Evol.">
        <title>Comparative Genomics of Early-Diverging Mushroom-Forming Fungi Provides Insights into the Origins of Lignocellulose Decay Capabilities.</title>
        <authorList>
            <person name="Nagy L.G."/>
            <person name="Riley R."/>
            <person name="Tritt A."/>
            <person name="Adam C."/>
            <person name="Daum C."/>
            <person name="Floudas D."/>
            <person name="Sun H."/>
            <person name="Yadav J.S."/>
            <person name="Pangilinan J."/>
            <person name="Larsson K.H."/>
            <person name="Matsuura K."/>
            <person name="Barry K."/>
            <person name="Labutti K."/>
            <person name="Kuo R."/>
            <person name="Ohm R.A."/>
            <person name="Bhattacharya S.S."/>
            <person name="Shirouzu T."/>
            <person name="Yoshinaga Y."/>
            <person name="Martin F.M."/>
            <person name="Grigoriev I.V."/>
            <person name="Hibbett D.S."/>
        </authorList>
    </citation>
    <scope>NUCLEOTIDE SEQUENCE [LARGE SCALE GENOMIC DNA]</scope>
    <source>
        <strain evidence="7 8">CBS 109695</strain>
    </source>
</reference>
<dbReference type="SMART" id="SM00249">
    <property type="entry name" value="PHD"/>
    <property type="match status" value="2"/>
</dbReference>
<feature type="compositionally biased region" description="Low complexity" evidence="5">
    <location>
        <begin position="785"/>
        <end position="796"/>
    </location>
</feature>
<dbReference type="InterPro" id="IPR052819">
    <property type="entry name" value="Chromatin_regulatory_protein"/>
</dbReference>
<dbReference type="OrthoDB" id="5876363at2759"/>
<feature type="compositionally biased region" description="Polar residues" evidence="5">
    <location>
        <begin position="110"/>
        <end position="122"/>
    </location>
</feature>
<dbReference type="Proteomes" id="UP000076532">
    <property type="component" value="Unassembled WGS sequence"/>
</dbReference>
<keyword evidence="3" id="KW-0862">Zinc</keyword>
<dbReference type="GO" id="GO:0006357">
    <property type="term" value="P:regulation of transcription by RNA polymerase II"/>
    <property type="evidence" value="ECO:0007669"/>
    <property type="project" value="TreeGrafter"/>
</dbReference>
<dbReference type="InterPro" id="IPR019787">
    <property type="entry name" value="Znf_PHD-finger"/>
</dbReference>
<evidence type="ECO:0000256" key="1">
    <source>
        <dbReference type="ARBA" id="ARBA00022723"/>
    </source>
</evidence>
<dbReference type="PROSITE" id="PS50016">
    <property type="entry name" value="ZF_PHD_2"/>
    <property type="match status" value="1"/>
</dbReference>
<feature type="region of interest" description="Disordered" evidence="5">
    <location>
        <begin position="564"/>
        <end position="596"/>
    </location>
</feature>
<feature type="compositionally biased region" description="Polar residues" evidence="5">
    <location>
        <begin position="153"/>
        <end position="172"/>
    </location>
</feature>
<proteinExistence type="predicted"/>
<dbReference type="InterPro" id="IPR011011">
    <property type="entry name" value="Znf_FYVE_PHD"/>
</dbReference>
<dbReference type="CDD" id="cd15534">
    <property type="entry name" value="PHD2_PHF12_Rco1"/>
    <property type="match status" value="1"/>
</dbReference>
<dbReference type="InterPro" id="IPR019786">
    <property type="entry name" value="Zinc_finger_PHD-type_CS"/>
</dbReference>
<evidence type="ECO:0000256" key="4">
    <source>
        <dbReference type="PROSITE-ProRule" id="PRU00146"/>
    </source>
</evidence>
<dbReference type="AlphaFoldDB" id="A0A166SWJ7"/>
<feature type="compositionally biased region" description="Low complexity" evidence="5">
    <location>
        <begin position="689"/>
        <end position="703"/>
    </location>
</feature>
<feature type="compositionally biased region" description="Low complexity" evidence="5">
    <location>
        <begin position="515"/>
        <end position="527"/>
    </location>
</feature>
<gene>
    <name evidence="7" type="ORF">FIBSPDRAFT_946423</name>
</gene>
<feature type="compositionally biased region" description="Basic and acidic residues" evidence="5">
    <location>
        <begin position="501"/>
        <end position="510"/>
    </location>
</feature>
<feature type="compositionally biased region" description="Basic residues" evidence="5">
    <location>
        <begin position="675"/>
        <end position="684"/>
    </location>
</feature>
<dbReference type="PANTHER" id="PTHR47636:SF1">
    <property type="entry name" value="TRANSCRIPTIONAL REGULATORY PROTEIN RCO1"/>
    <property type="match status" value="1"/>
</dbReference>
<keyword evidence="2 4" id="KW-0863">Zinc-finger</keyword>
<accession>A0A166SWJ7</accession>
<feature type="region of interest" description="Disordered" evidence="5">
    <location>
        <begin position="92"/>
        <end position="189"/>
    </location>
</feature>
<dbReference type="InterPro" id="IPR013083">
    <property type="entry name" value="Znf_RING/FYVE/PHD"/>
</dbReference>
<evidence type="ECO:0000256" key="5">
    <source>
        <dbReference type="SAM" id="MobiDB-lite"/>
    </source>
</evidence>
<feature type="region of interest" description="Disordered" evidence="5">
    <location>
        <begin position="613"/>
        <end position="703"/>
    </location>
</feature>
<feature type="region of interest" description="Disordered" evidence="5">
    <location>
        <begin position="719"/>
        <end position="826"/>
    </location>
</feature>
<dbReference type="PANTHER" id="PTHR47636">
    <property type="entry name" value="TRANSCRIPTIONAL REGULATORY PROTEIN RCO1"/>
    <property type="match status" value="1"/>
</dbReference>
<dbReference type="GO" id="GO:0032221">
    <property type="term" value="C:Rpd3S complex"/>
    <property type="evidence" value="ECO:0007669"/>
    <property type="project" value="TreeGrafter"/>
</dbReference>
<organism evidence="7 8">
    <name type="scientific">Athelia psychrophila</name>
    <dbReference type="NCBI Taxonomy" id="1759441"/>
    <lineage>
        <taxon>Eukaryota</taxon>
        <taxon>Fungi</taxon>
        <taxon>Dikarya</taxon>
        <taxon>Basidiomycota</taxon>
        <taxon>Agaricomycotina</taxon>
        <taxon>Agaricomycetes</taxon>
        <taxon>Agaricomycetidae</taxon>
        <taxon>Atheliales</taxon>
        <taxon>Atheliaceae</taxon>
        <taxon>Athelia</taxon>
    </lineage>
</organism>
<dbReference type="Pfam" id="PF00628">
    <property type="entry name" value="PHD"/>
    <property type="match status" value="2"/>
</dbReference>
<evidence type="ECO:0000313" key="8">
    <source>
        <dbReference type="Proteomes" id="UP000076532"/>
    </source>
</evidence>
<dbReference type="Gene3D" id="3.30.40.10">
    <property type="entry name" value="Zinc/RING finger domain, C3HC4 (zinc finger)"/>
    <property type="match status" value="2"/>
</dbReference>
<sequence>MTTLANAPTYTLPGVPVVHPPHLETGDASLATEVLPGPPPLVSVQQSAAKRDPKKPAVLFSYLPANDPGSTYSGNMAGTSTLGALDVDGPRRKRARVDKGSAVGRAQRASARNLNAVSSPSDTPGADGIVAESTIQTIPDSDPLTMPVELDTPSLSRSNSAHNLPESSSSAPNAKRGPGRPKGKTKQVEKAIVRVKEEEMGPPSLSPDPIATAAQLNEDHCSACLYMGALVYCDGCPRAYHLWCLDPPIQASDIPEGDKWFCGACALRKNPPPKPPPSLMSPLILQAQTNASTPREYQIPDDIRNFFKDVGAGPRGAYADLSEAKKPRLNHYGQVEERDPYRLKDRNNAPVLCFHCGTSALTESASAPPASKRPRRSTSKAAIYLDIGKPIISCDYCSLHWHLDCLDPPLSTIPSYAKKWMCPNHADHTLMPKRRIPKQNAPPIEITKPKQFNNGNIEVTQPQTVSGVQSKVAVDEVLINGRRYRVPERVIKLDFWSKISSDRNPRHASQDDAASTMSSPLTSLSSLDDLDDDIPSVSLEPTAETAPDIDVLAVAQLLCSLRTQADSRPTMPNSSPTTSNGVETRPPESTSIQNGIIERPKRALPVKRVASQVVPNGRHAGTTKVTEAEPSPASKPTLTKRSSRIRVKPEPEDTEMPLAQQKEPANGKTTELKTVSKRGRKPKAKKDAANPNAIPSTTMPAPALPTATAPISTTYAVSAGATSPVRAPASTTAPTTPSFKIRLPRLSDLNIRSPATTLHTPPARSPSSSSLQTSNDSQLRRSSRQRLSTTTSLPTSADFSPSLALDSPTPLASRANGAITSPTPPS</sequence>
<evidence type="ECO:0000256" key="3">
    <source>
        <dbReference type="ARBA" id="ARBA00022833"/>
    </source>
</evidence>
<name>A0A166SWJ7_9AGAM</name>
<dbReference type="SUPFAM" id="SSF57903">
    <property type="entry name" value="FYVE/PHD zinc finger"/>
    <property type="match status" value="2"/>
</dbReference>